<dbReference type="GO" id="GO:0055085">
    <property type="term" value="P:transmembrane transport"/>
    <property type="evidence" value="ECO:0007669"/>
    <property type="project" value="InterPro"/>
</dbReference>
<dbReference type="Gene3D" id="1.10.3720.10">
    <property type="entry name" value="MetI-like"/>
    <property type="match status" value="1"/>
</dbReference>
<feature type="transmembrane region" description="Helical" evidence="8">
    <location>
        <begin position="21"/>
        <end position="43"/>
    </location>
</feature>
<dbReference type="CDD" id="cd06261">
    <property type="entry name" value="TM_PBP2"/>
    <property type="match status" value="1"/>
</dbReference>
<dbReference type="GO" id="GO:0005886">
    <property type="term" value="C:plasma membrane"/>
    <property type="evidence" value="ECO:0007669"/>
    <property type="project" value="UniProtKB-SubCell"/>
</dbReference>
<feature type="transmembrane region" description="Helical" evidence="8">
    <location>
        <begin position="113"/>
        <end position="137"/>
    </location>
</feature>
<evidence type="ECO:0000256" key="2">
    <source>
        <dbReference type="ARBA" id="ARBA00007069"/>
    </source>
</evidence>
<dbReference type="InterPro" id="IPR000515">
    <property type="entry name" value="MetI-like"/>
</dbReference>
<evidence type="ECO:0000313" key="10">
    <source>
        <dbReference type="EMBL" id="MQY28148.1"/>
    </source>
</evidence>
<feature type="transmembrane region" description="Helical" evidence="8">
    <location>
        <begin position="157"/>
        <end position="180"/>
    </location>
</feature>
<dbReference type="EMBL" id="WEGI01000008">
    <property type="protein sequence ID" value="MQY28148.1"/>
    <property type="molecule type" value="Genomic_DNA"/>
</dbReference>
<dbReference type="Pfam" id="PF00528">
    <property type="entry name" value="BPD_transp_1"/>
    <property type="match status" value="1"/>
</dbReference>
<keyword evidence="4" id="KW-1003">Cell membrane</keyword>
<organism evidence="10 11">
    <name type="scientific">Nocardia aurantia</name>
    <dbReference type="NCBI Taxonomy" id="2585199"/>
    <lineage>
        <taxon>Bacteria</taxon>
        <taxon>Bacillati</taxon>
        <taxon>Actinomycetota</taxon>
        <taxon>Actinomycetes</taxon>
        <taxon>Mycobacteriales</taxon>
        <taxon>Nocardiaceae</taxon>
        <taxon>Nocardia</taxon>
    </lineage>
</organism>
<gene>
    <name evidence="10" type="primary">potB</name>
    <name evidence="10" type="ORF">NRB56_37310</name>
</gene>
<comment type="subcellular location">
    <subcellularLocation>
        <location evidence="1 8">Cell membrane</location>
        <topology evidence="1 8">Multi-pass membrane protein</topology>
    </subcellularLocation>
</comment>
<dbReference type="RefSeq" id="WP_153343938.1">
    <property type="nucleotide sequence ID" value="NZ_WEGI01000008.1"/>
</dbReference>
<evidence type="ECO:0000256" key="6">
    <source>
        <dbReference type="ARBA" id="ARBA00022989"/>
    </source>
</evidence>
<evidence type="ECO:0000256" key="8">
    <source>
        <dbReference type="RuleBase" id="RU363032"/>
    </source>
</evidence>
<proteinExistence type="inferred from homology"/>
<reference evidence="10 11" key="1">
    <citation type="submission" date="2019-10" db="EMBL/GenBank/DDBJ databases">
        <title>Nocardia macrotermitis sp. nov. and Nocardia aurantia sp. nov., isolated from the gut of fungus growing-termite Macrotermes natalensis.</title>
        <authorList>
            <person name="Benndorf R."/>
            <person name="Schwitalla J."/>
            <person name="Martin K."/>
            <person name="De Beer W."/>
            <person name="Kaster A.-K."/>
            <person name="Vollmers J."/>
            <person name="Poulsen M."/>
            <person name="Beemelmanns C."/>
        </authorList>
    </citation>
    <scope>NUCLEOTIDE SEQUENCE [LARGE SCALE GENOMIC DNA]</scope>
    <source>
        <strain evidence="10 11">RB56</strain>
    </source>
</reference>
<accession>A0A7K0DRC3</accession>
<feature type="transmembrane region" description="Helical" evidence="8">
    <location>
        <begin position="215"/>
        <end position="236"/>
    </location>
</feature>
<evidence type="ECO:0000256" key="3">
    <source>
        <dbReference type="ARBA" id="ARBA00022448"/>
    </source>
</evidence>
<dbReference type="SUPFAM" id="SSF161098">
    <property type="entry name" value="MetI-like"/>
    <property type="match status" value="1"/>
</dbReference>
<dbReference type="Proteomes" id="UP000431401">
    <property type="component" value="Unassembled WGS sequence"/>
</dbReference>
<evidence type="ECO:0000256" key="5">
    <source>
        <dbReference type="ARBA" id="ARBA00022692"/>
    </source>
</evidence>
<evidence type="ECO:0000256" key="7">
    <source>
        <dbReference type="ARBA" id="ARBA00023136"/>
    </source>
</evidence>
<keyword evidence="5 8" id="KW-0812">Transmembrane</keyword>
<feature type="transmembrane region" description="Helical" evidence="8">
    <location>
        <begin position="265"/>
        <end position="292"/>
    </location>
</feature>
<name>A0A7K0DRC3_9NOCA</name>
<evidence type="ECO:0000313" key="11">
    <source>
        <dbReference type="Proteomes" id="UP000431401"/>
    </source>
</evidence>
<comment type="similarity">
    <text evidence="2">Belongs to the binding-protein-dependent transport system permease family. CysTW subfamily.</text>
</comment>
<dbReference type="PANTHER" id="PTHR42929:SF5">
    <property type="entry name" value="ABC TRANSPORTER PERMEASE PROTEIN"/>
    <property type="match status" value="1"/>
</dbReference>
<evidence type="ECO:0000256" key="1">
    <source>
        <dbReference type="ARBA" id="ARBA00004651"/>
    </source>
</evidence>
<dbReference type="InterPro" id="IPR035906">
    <property type="entry name" value="MetI-like_sf"/>
</dbReference>
<dbReference type="PROSITE" id="PS50928">
    <property type="entry name" value="ABC_TM1"/>
    <property type="match status" value="1"/>
</dbReference>
<evidence type="ECO:0000256" key="4">
    <source>
        <dbReference type="ARBA" id="ARBA00022475"/>
    </source>
</evidence>
<keyword evidence="7 8" id="KW-0472">Membrane</keyword>
<feature type="domain" description="ABC transmembrane type-1" evidence="9">
    <location>
        <begin position="77"/>
        <end position="284"/>
    </location>
</feature>
<sequence length="297" mass="31710">MSSSSGDAVTSARPGRWRGAGLVLPLVIFLLLMLVLPMIRMLIMSFRPVDEYGQAEPGFTAGQYRRVFAESFFSQALVHSVLVALVVTALCLVLGYPAAYVLAHRRPGVVRTLLLLIVVSPLLTSVVVRSYGWSILLSGNGLVNRILAGSGLRSQPAHLLGSTLAVVVSVTHVLLPFAIIPLTTALRGIEPNLTRASLSLGAGPVRTFWRVTVPLSLPGIAAGVLIVFALSMGIYITPRLIGGTNQPLAGIRIYDQVSSVYDYPMAAALSFVLLVLTGVCTALFGGGLRWWARRLHG</sequence>
<feature type="transmembrane region" description="Helical" evidence="8">
    <location>
        <begin position="76"/>
        <end position="101"/>
    </location>
</feature>
<comment type="caution">
    <text evidence="10">The sequence shown here is derived from an EMBL/GenBank/DDBJ whole genome shotgun (WGS) entry which is preliminary data.</text>
</comment>
<keyword evidence="11" id="KW-1185">Reference proteome</keyword>
<dbReference type="PANTHER" id="PTHR42929">
    <property type="entry name" value="INNER MEMBRANE ABC TRANSPORTER PERMEASE PROTEIN YDCU-RELATED-RELATED"/>
    <property type="match status" value="1"/>
</dbReference>
<dbReference type="OrthoDB" id="9808619at2"/>
<keyword evidence="6 8" id="KW-1133">Transmembrane helix</keyword>
<evidence type="ECO:0000259" key="9">
    <source>
        <dbReference type="PROSITE" id="PS50928"/>
    </source>
</evidence>
<dbReference type="AlphaFoldDB" id="A0A7K0DRC3"/>
<protein>
    <submittedName>
        <fullName evidence="10">Spermidine/putrescine transport system permease protein PotB</fullName>
    </submittedName>
</protein>
<keyword evidence="3 8" id="KW-0813">Transport</keyword>